<comment type="caution">
    <text evidence="1">The sequence shown here is derived from an EMBL/GenBank/DDBJ whole genome shotgun (WGS) entry which is preliminary data.</text>
</comment>
<dbReference type="AlphaFoldDB" id="A0AAD4NWX1"/>
<reference evidence="1 2" key="1">
    <citation type="journal article" date="2021" name="Nat. Commun.">
        <title>Incipient diploidization of the medicinal plant Perilla within 10,000 years.</title>
        <authorList>
            <person name="Zhang Y."/>
            <person name="Shen Q."/>
            <person name="Leng L."/>
            <person name="Zhang D."/>
            <person name="Chen S."/>
            <person name="Shi Y."/>
            <person name="Ning Z."/>
            <person name="Chen S."/>
        </authorList>
    </citation>
    <scope>NUCLEOTIDE SEQUENCE [LARGE SCALE GENOMIC DNA]</scope>
    <source>
        <strain evidence="2">cv. PC099</strain>
    </source>
</reference>
<keyword evidence="2" id="KW-1185">Reference proteome</keyword>
<accession>A0AAD4NWX1</accession>
<proteinExistence type="predicted"/>
<sequence>MTRIHDLRPQSDAGFRRLPRIVRQSNGVGFRYHHHPQRSREQSATGEEIETLAFACLFDALVR</sequence>
<evidence type="ECO:0000313" key="2">
    <source>
        <dbReference type="Proteomes" id="UP001190926"/>
    </source>
</evidence>
<organism evidence="1 2">
    <name type="scientific">Perilla frutescens var. hirtella</name>
    <name type="common">Perilla citriodora</name>
    <name type="synonym">Perilla setoyensis</name>
    <dbReference type="NCBI Taxonomy" id="608512"/>
    <lineage>
        <taxon>Eukaryota</taxon>
        <taxon>Viridiplantae</taxon>
        <taxon>Streptophyta</taxon>
        <taxon>Embryophyta</taxon>
        <taxon>Tracheophyta</taxon>
        <taxon>Spermatophyta</taxon>
        <taxon>Magnoliopsida</taxon>
        <taxon>eudicotyledons</taxon>
        <taxon>Gunneridae</taxon>
        <taxon>Pentapetalae</taxon>
        <taxon>asterids</taxon>
        <taxon>lamiids</taxon>
        <taxon>Lamiales</taxon>
        <taxon>Lamiaceae</taxon>
        <taxon>Nepetoideae</taxon>
        <taxon>Elsholtzieae</taxon>
        <taxon>Perilla</taxon>
    </lineage>
</organism>
<protein>
    <submittedName>
        <fullName evidence="1">Uncharacterized protein</fullName>
    </submittedName>
</protein>
<name>A0AAD4NWX1_PERFH</name>
<dbReference type="Proteomes" id="UP001190926">
    <property type="component" value="Unassembled WGS sequence"/>
</dbReference>
<evidence type="ECO:0000313" key="1">
    <source>
        <dbReference type="EMBL" id="KAH6755456.1"/>
    </source>
</evidence>
<dbReference type="EMBL" id="SDAM02029604">
    <property type="protein sequence ID" value="KAH6755456.1"/>
    <property type="molecule type" value="Genomic_DNA"/>
</dbReference>
<gene>
    <name evidence="1" type="ORF">C2S53_012725</name>
</gene>